<reference evidence="8" key="1">
    <citation type="journal article" date="2013" name="Protist Genomics">
        <title>The complete mitochondrial genome from an unidentified Phalansterium species.</title>
        <authorList>
            <person name="Pombert J.-F."/>
            <person name="Smirnov A."/>
            <person name="James E.R."/>
            <person name="Janouskovec J."/>
            <person name="Gray M.W."/>
            <person name="Keeling P.J."/>
        </authorList>
    </citation>
    <scope>NUCLEOTIDE SEQUENCE</scope>
    <source>
        <strain evidence="8">UTEX1284</strain>
    </source>
</reference>
<dbReference type="AlphaFoldDB" id="T1QE02"/>
<dbReference type="Pfam" id="PF01479">
    <property type="entry name" value="S4"/>
    <property type="match status" value="1"/>
</dbReference>
<geneLocation type="mitochondrion" evidence="8"/>
<evidence type="ECO:0000256" key="2">
    <source>
        <dbReference type="ARBA" id="ARBA00022730"/>
    </source>
</evidence>
<protein>
    <submittedName>
        <fullName evidence="8">Ribosomal protein S4</fullName>
    </submittedName>
</protein>
<dbReference type="PROSITE" id="PS50889">
    <property type="entry name" value="S4"/>
    <property type="match status" value="1"/>
</dbReference>
<dbReference type="SMART" id="SM00363">
    <property type="entry name" value="S4"/>
    <property type="match status" value="1"/>
</dbReference>
<keyword evidence="2" id="KW-0699">rRNA-binding</keyword>
<dbReference type="InterPro" id="IPR022801">
    <property type="entry name" value="Ribosomal_uS4"/>
</dbReference>
<dbReference type="GO" id="GO:0015935">
    <property type="term" value="C:small ribosomal subunit"/>
    <property type="evidence" value="ECO:0007669"/>
    <property type="project" value="TreeGrafter"/>
</dbReference>
<keyword evidence="8" id="KW-0496">Mitochondrion</keyword>
<dbReference type="InterPro" id="IPR002942">
    <property type="entry name" value="S4_RNA-bd"/>
</dbReference>
<accession>T1QE02</accession>
<dbReference type="GO" id="GO:0019843">
    <property type="term" value="F:rRNA binding"/>
    <property type="evidence" value="ECO:0007669"/>
    <property type="project" value="UniProtKB-KW"/>
</dbReference>
<evidence type="ECO:0000256" key="3">
    <source>
        <dbReference type="ARBA" id="ARBA00022884"/>
    </source>
</evidence>
<sequence length="243" mass="28706">MTNIVNKYRTLRTCRGDVWGNLIPKLWMREKKKPLKAMKPLKKTFTDSRRRRNWANLLLLDHRRGSKYKRRGKKTTYGAYVTARQRLRNFYGMMRERQLRAIAKSALKGQSFNIGGSSVKFANIMELRIDTVLWRARFYDSVRTIRQKIIHGHVYVNGAKITRPSYVLKMGDCVNVIKPTVMKELAPLCRFFYFPPLGSHLEVDYKNNFTLYVVDEPALSEIFYPFEGSFYDILWFYDVKYGA</sequence>
<evidence type="ECO:0000259" key="7">
    <source>
        <dbReference type="SMART" id="SM00363"/>
    </source>
</evidence>
<dbReference type="PANTHER" id="PTHR11831:SF4">
    <property type="entry name" value="SMALL RIBOSOMAL SUBUNIT PROTEIN US4M"/>
    <property type="match status" value="1"/>
</dbReference>
<keyword evidence="4 8" id="KW-0689">Ribosomal protein</keyword>
<dbReference type="CDD" id="cd00165">
    <property type="entry name" value="S4"/>
    <property type="match status" value="1"/>
</dbReference>
<dbReference type="GO" id="GO:0042274">
    <property type="term" value="P:ribosomal small subunit biogenesis"/>
    <property type="evidence" value="ECO:0007669"/>
    <property type="project" value="TreeGrafter"/>
</dbReference>
<evidence type="ECO:0000256" key="6">
    <source>
        <dbReference type="PROSITE-ProRule" id="PRU00182"/>
    </source>
</evidence>
<name>T1QE02_9EUKA</name>
<keyword evidence="5" id="KW-0687">Ribonucleoprotein</keyword>
<dbReference type="PANTHER" id="PTHR11831">
    <property type="entry name" value="30S 40S RIBOSOMAL PROTEIN"/>
    <property type="match status" value="1"/>
</dbReference>
<proteinExistence type="inferred from homology"/>
<organism evidence="8">
    <name type="scientific">Phalansterium sp. PJK-2012</name>
    <dbReference type="NCBI Taxonomy" id="1267188"/>
    <lineage>
        <taxon>Eukaryota</taxon>
        <taxon>Amoebozoa</taxon>
        <taxon>Evosea</taxon>
        <taxon>Variosea</taxon>
        <taxon>Phalansterium</taxon>
    </lineage>
</organism>
<evidence type="ECO:0000256" key="1">
    <source>
        <dbReference type="ARBA" id="ARBA00007465"/>
    </source>
</evidence>
<keyword evidence="3 6" id="KW-0694">RNA-binding</keyword>
<comment type="similarity">
    <text evidence="1">Belongs to the universal ribosomal protein uS4 family.</text>
</comment>
<evidence type="ECO:0000313" key="8">
    <source>
        <dbReference type="EMBL" id="AFZ64066.1"/>
    </source>
</evidence>
<dbReference type="InterPro" id="IPR036986">
    <property type="entry name" value="S4_RNA-bd_sf"/>
</dbReference>
<dbReference type="Gene3D" id="3.10.290.10">
    <property type="entry name" value="RNA-binding S4 domain"/>
    <property type="match status" value="1"/>
</dbReference>
<dbReference type="GO" id="GO:0003735">
    <property type="term" value="F:structural constituent of ribosome"/>
    <property type="evidence" value="ECO:0007669"/>
    <property type="project" value="TreeGrafter"/>
</dbReference>
<evidence type="ECO:0000256" key="5">
    <source>
        <dbReference type="ARBA" id="ARBA00023274"/>
    </source>
</evidence>
<dbReference type="EMBL" id="KC121006">
    <property type="protein sequence ID" value="AFZ64066.1"/>
    <property type="molecule type" value="Genomic_DNA"/>
</dbReference>
<gene>
    <name evidence="8" type="primary">rps4</name>
</gene>
<evidence type="ECO:0000256" key="4">
    <source>
        <dbReference type="ARBA" id="ARBA00022980"/>
    </source>
</evidence>
<dbReference type="SUPFAM" id="SSF55174">
    <property type="entry name" value="Alpha-L RNA-binding motif"/>
    <property type="match status" value="1"/>
</dbReference>
<feature type="domain" description="RNA-binding S4" evidence="7">
    <location>
        <begin position="127"/>
        <end position="187"/>
    </location>
</feature>
<dbReference type="Gene3D" id="1.10.1050.10">
    <property type="entry name" value="Ribosomal Protein S4 Delta 41, Chain A, domain 1"/>
    <property type="match status" value="1"/>
</dbReference>